<reference evidence="6 7" key="1">
    <citation type="submission" date="2020-11" db="EMBL/GenBank/DDBJ databases">
        <title>Kefir isolates.</title>
        <authorList>
            <person name="Marcisauskas S."/>
            <person name="Kim Y."/>
            <person name="Blasche S."/>
        </authorList>
    </citation>
    <scope>NUCLEOTIDE SEQUENCE [LARGE SCALE GENOMIC DNA]</scope>
    <source>
        <strain evidence="6 7">KR</strain>
    </source>
</reference>
<dbReference type="AlphaFoldDB" id="A0A9P6W4X3"/>
<protein>
    <recommendedName>
        <fullName evidence="5">Rho GDP-dissociation inhibitor</fullName>
    </recommendedName>
</protein>
<name>A0A9P6W4X3_RHOMI</name>
<accession>A0A9P6W4X3</accession>
<dbReference type="GO" id="GO:0016020">
    <property type="term" value="C:membrane"/>
    <property type="evidence" value="ECO:0007669"/>
    <property type="project" value="TreeGrafter"/>
</dbReference>
<evidence type="ECO:0000313" key="7">
    <source>
        <dbReference type="Proteomes" id="UP000777482"/>
    </source>
</evidence>
<dbReference type="Proteomes" id="UP000777482">
    <property type="component" value="Unassembled WGS sequence"/>
</dbReference>
<dbReference type="InterPro" id="IPR024792">
    <property type="entry name" value="RhoGDI_dom_sf"/>
</dbReference>
<dbReference type="EMBL" id="PUHQ01000013">
    <property type="protein sequence ID" value="KAG0664648.1"/>
    <property type="molecule type" value="Genomic_DNA"/>
</dbReference>
<comment type="function">
    <text evidence="4">Regulates the GDP/GTP exchange reaction of the Rho proteins by inhibiting the dissociation of GDP from them, and the subsequent binding of GTP to them.</text>
</comment>
<dbReference type="PANTHER" id="PTHR10980:SF3">
    <property type="entry name" value="LD16419P"/>
    <property type="match status" value="1"/>
</dbReference>
<keyword evidence="3" id="KW-0963">Cytoplasm</keyword>
<comment type="similarity">
    <text evidence="2">Belongs to the Rho GDI family.</text>
</comment>
<evidence type="ECO:0000256" key="4">
    <source>
        <dbReference type="ARBA" id="ARBA00054143"/>
    </source>
</evidence>
<dbReference type="InterPro" id="IPR000406">
    <property type="entry name" value="Rho_GDI"/>
</dbReference>
<dbReference type="OrthoDB" id="1683373at2759"/>
<dbReference type="GO" id="GO:0007266">
    <property type="term" value="P:Rho protein signal transduction"/>
    <property type="evidence" value="ECO:0007669"/>
    <property type="project" value="InterPro"/>
</dbReference>
<evidence type="ECO:0000256" key="3">
    <source>
        <dbReference type="ARBA" id="ARBA00022490"/>
    </source>
</evidence>
<organism evidence="6 7">
    <name type="scientific">Rhodotorula mucilaginosa</name>
    <name type="common">Yeast</name>
    <name type="synonym">Rhodotorula rubra</name>
    <dbReference type="NCBI Taxonomy" id="5537"/>
    <lineage>
        <taxon>Eukaryota</taxon>
        <taxon>Fungi</taxon>
        <taxon>Dikarya</taxon>
        <taxon>Basidiomycota</taxon>
        <taxon>Pucciniomycotina</taxon>
        <taxon>Microbotryomycetes</taxon>
        <taxon>Sporidiobolales</taxon>
        <taxon>Sporidiobolaceae</taxon>
        <taxon>Rhodotorula</taxon>
    </lineage>
</organism>
<dbReference type="PANTHER" id="PTHR10980">
    <property type="entry name" value="RHO GDP-DISSOCIATION INHIBITOR"/>
    <property type="match status" value="1"/>
</dbReference>
<evidence type="ECO:0000256" key="5">
    <source>
        <dbReference type="ARBA" id="ARBA00071407"/>
    </source>
</evidence>
<sequence length="241" mass="26616">MRGRVYPSWITTSLIPSYNTRARRFQVASPRQLTFAINNDHIEQHVEPSSVPDADLAPTATEGYKVGQAKTLDELQRLDAEDESLARWKASLGLGATAATPASGPNVEVLTLSLHSPTRPQPIVLDLAQPEKLKALKKDPVVIKEGAEYSVELSFRVNNLVSGLKYLQVVRRMGTNVDKLESMIGSYGPAAEPITKRFVSEEAPTGMLARSGSYAVRSRVIDDDGKVYADFEWTFKLAKEW</sequence>
<dbReference type="GO" id="GO:0005094">
    <property type="term" value="F:Rho GDP-dissociation inhibitor activity"/>
    <property type="evidence" value="ECO:0007669"/>
    <property type="project" value="InterPro"/>
</dbReference>
<dbReference type="Gene3D" id="2.70.50.30">
    <property type="entry name" value="Coagulation Factor XIII, subunit A, domain 1"/>
    <property type="match status" value="1"/>
</dbReference>
<evidence type="ECO:0000313" key="6">
    <source>
        <dbReference type="EMBL" id="KAG0664648.1"/>
    </source>
</evidence>
<dbReference type="FunFam" id="2.70.50.30:FF:000001">
    <property type="entry name" value="Rho GDP-dissociation inhibitor 1"/>
    <property type="match status" value="1"/>
</dbReference>
<comment type="caution">
    <text evidence="6">The sequence shown here is derived from an EMBL/GenBank/DDBJ whole genome shotgun (WGS) entry which is preliminary data.</text>
</comment>
<evidence type="ECO:0000256" key="1">
    <source>
        <dbReference type="ARBA" id="ARBA00004496"/>
    </source>
</evidence>
<dbReference type="InterPro" id="IPR014756">
    <property type="entry name" value="Ig_E-set"/>
</dbReference>
<dbReference type="SUPFAM" id="SSF81296">
    <property type="entry name" value="E set domains"/>
    <property type="match status" value="1"/>
</dbReference>
<dbReference type="GO" id="GO:0005829">
    <property type="term" value="C:cytosol"/>
    <property type="evidence" value="ECO:0007669"/>
    <property type="project" value="TreeGrafter"/>
</dbReference>
<dbReference type="Pfam" id="PF02115">
    <property type="entry name" value="Rho_GDI"/>
    <property type="match status" value="1"/>
</dbReference>
<evidence type="ECO:0000256" key="2">
    <source>
        <dbReference type="ARBA" id="ARBA00009758"/>
    </source>
</evidence>
<gene>
    <name evidence="6" type="ORF">C6P46_001244</name>
</gene>
<dbReference type="PRINTS" id="PR00492">
    <property type="entry name" value="RHOGDI"/>
</dbReference>
<keyword evidence="7" id="KW-1185">Reference proteome</keyword>
<proteinExistence type="inferred from homology"/>
<comment type="subcellular location">
    <subcellularLocation>
        <location evidence="1">Cytoplasm</location>
    </subcellularLocation>
</comment>